<keyword evidence="4" id="KW-0812">Transmembrane</keyword>
<name>A0A0A1DGJ1_NOCSI</name>
<sequence>MDIFLSRLFAGTTSGAVYVLIALCLVMVFRSSSTINFAQGEFALFTSYVTWWLAGKGVNIWLAVVPAILIGFLMGALAERWLVRPVRKRDETAVLIVGLALFTGLNGLSGWIWGSDEKPFPRMLPTGEDTYIDIAGARLHYDTILIVAIMAAVVAGLTLFFNKTSIGLQMRAVATNPDSAALCGVRVGRVLTLSWGMSAAVGALAGPLLVPLVPPGQLGLSSMFPVLIFATAAALLGGLDSIKGAVVGGLALGIGLAMVNGYVTFLGGSMSLTSALVVIVAVLLVKPTGLFGARRLERV</sequence>
<dbReference type="GO" id="GO:0022857">
    <property type="term" value="F:transmembrane transporter activity"/>
    <property type="evidence" value="ECO:0007669"/>
    <property type="project" value="InterPro"/>
</dbReference>
<accession>A0A0A1DGJ1</accession>
<evidence type="ECO:0000256" key="8">
    <source>
        <dbReference type="ARBA" id="ARBA00037998"/>
    </source>
</evidence>
<proteinExistence type="inferred from homology"/>
<dbReference type="eggNOG" id="COG0559">
    <property type="taxonomic scope" value="Bacteria"/>
</dbReference>
<protein>
    <submittedName>
        <fullName evidence="9">High-affinity branched-chain amino acid transport system permease protein LivH</fullName>
    </submittedName>
</protein>
<dbReference type="GO" id="GO:0006865">
    <property type="term" value="P:amino acid transport"/>
    <property type="evidence" value="ECO:0007669"/>
    <property type="project" value="UniProtKB-KW"/>
</dbReference>
<dbReference type="EMBL" id="CP009896">
    <property type="protein sequence ID" value="AIY15628.1"/>
    <property type="molecule type" value="Genomic_DNA"/>
</dbReference>
<dbReference type="CDD" id="cd06582">
    <property type="entry name" value="TM_PBP1_LivH_like"/>
    <property type="match status" value="1"/>
</dbReference>
<keyword evidence="5" id="KW-0029">Amino-acid transport</keyword>
<keyword evidence="7" id="KW-0472">Membrane</keyword>
<dbReference type="Pfam" id="PF02653">
    <property type="entry name" value="BPD_transp_2"/>
    <property type="match status" value="1"/>
</dbReference>
<reference evidence="9 10" key="1">
    <citation type="journal article" date="2015" name="Genome Announc.">
        <title>Complete Genome Sequence of Steroid-Transforming Nocardioides simplex VKM Ac-2033D.</title>
        <authorList>
            <person name="Shtratnikova V.Y."/>
            <person name="Schelkunov M.I."/>
            <person name="Pekov Y.A."/>
            <person name="Fokina V.V."/>
            <person name="Logacheva M.D."/>
            <person name="Sokolov S.L."/>
            <person name="Bragin E.Y."/>
            <person name="Ashapkin V.V."/>
            <person name="Donova M.V."/>
        </authorList>
    </citation>
    <scope>NUCLEOTIDE SEQUENCE [LARGE SCALE GENOMIC DNA]</scope>
    <source>
        <strain evidence="9 10">VKM Ac-2033D</strain>
    </source>
</reference>
<comment type="similarity">
    <text evidence="8">Belongs to the binding-protein-dependent transport system permease family. LivHM subfamily.</text>
</comment>
<dbReference type="GeneID" id="96607480"/>
<comment type="subcellular location">
    <subcellularLocation>
        <location evidence="1">Cell membrane</location>
        <topology evidence="1">Multi-pass membrane protein</topology>
    </subcellularLocation>
</comment>
<dbReference type="STRING" id="2045.KR76_00460"/>
<organism evidence="9 10">
    <name type="scientific">Nocardioides simplex</name>
    <name type="common">Arthrobacter simplex</name>
    <dbReference type="NCBI Taxonomy" id="2045"/>
    <lineage>
        <taxon>Bacteria</taxon>
        <taxon>Bacillati</taxon>
        <taxon>Actinomycetota</taxon>
        <taxon>Actinomycetes</taxon>
        <taxon>Propionibacteriales</taxon>
        <taxon>Nocardioidaceae</taxon>
        <taxon>Pimelobacter</taxon>
    </lineage>
</organism>
<dbReference type="RefSeq" id="WP_038675843.1">
    <property type="nucleotide sequence ID" value="NZ_BJMC01000016.1"/>
</dbReference>
<evidence type="ECO:0000256" key="6">
    <source>
        <dbReference type="ARBA" id="ARBA00022989"/>
    </source>
</evidence>
<dbReference type="PANTHER" id="PTHR11795">
    <property type="entry name" value="BRANCHED-CHAIN AMINO ACID TRANSPORT SYSTEM PERMEASE PROTEIN LIVH"/>
    <property type="match status" value="1"/>
</dbReference>
<evidence type="ECO:0000256" key="7">
    <source>
        <dbReference type="ARBA" id="ARBA00023136"/>
    </source>
</evidence>
<dbReference type="InterPro" id="IPR001851">
    <property type="entry name" value="ABC_transp_permease"/>
</dbReference>
<gene>
    <name evidence="9" type="ORF">KR76_00460</name>
</gene>
<evidence type="ECO:0000313" key="10">
    <source>
        <dbReference type="Proteomes" id="UP000030300"/>
    </source>
</evidence>
<dbReference type="PANTHER" id="PTHR11795:SF451">
    <property type="entry name" value="ABC TRANSPORTER PERMEASE PROTEIN"/>
    <property type="match status" value="1"/>
</dbReference>
<dbReference type="OrthoDB" id="9807115at2"/>
<dbReference type="HOGENOM" id="CLU_039929_1_1_11"/>
<dbReference type="Proteomes" id="UP000030300">
    <property type="component" value="Chromosome"/>
</dbReference>
<evidence type="ECO:0000256" key="3">
    <source>
        <dbReference type="ARBA" id="ARBA00022475"/>
    </source>
</evidence>
<evidence type="ECO:0000256" key="5">
    <source>
        <dbReference type="ARBA" id="ARBA00022970"/>
    </source>
</evidence>
<keyword evidence="10" id="KW-1185">Reference proteome</keyword>
<keyword evidence="2" id="KW-0813">Transport</keyword>
<dbReference type="InterPro" id="IPR052157">
    <property type="entry name" value="BCAA_transport_permease"/>
</dbReference>
<keyword evidence="3" id="KW-1003">Cell membrane</keyword>
<evidence type="ECO:0000256" key="4">
    <source>
        <dbReference type="ARBA" id="ARBA00022692"/>
    </source>
</evidence>
<dbReference type="AlphaFoldDB" id="A0A0A1DGJ1"/>
<dbReference type="GO" id="GO:0005886">
    <property type="term" value="C:plasma membrane"/>
    <property type="evidence" value="ECO:0007669"/>
    <property type="project" value="UniProtKB-SubCell"/>
</dbReference>
<evidence type="ECO:0000313" key="9">
    <source>
        <dbReference type="EMBL" id="AIY15628.1"/>
    </source>
</evidence>
<evidence type="ECO:0000256" key="2">
    <source>
        <dbReference type="ARBA" id="ARBA00022448"/>
    </source>
</evidence>
<keyword evidence="6" id="KW-1133">Transmembrane helix</keyword>
<dbReference type="KEGG" id="psim:KR76_00460"/>
<evidence type="ECO:0000256" key="1">
    <source>
        <dbReference type="ARBA" id="ARBA00004651"/>
    </source>
</evidence>